<evidence type="ECO:0000313" key="5">
    <source>
        <dbReference type="Proteomes" id="UP000308092"/>
    </source>
</evidence>
<accession>A0A4S3JJS4</accession>
<protein>
    <recommendedName>
        <fullName evidence="2">Carboxylesterase type B domain-containing protein</fullName>
    </recommendedName>
</protein>
<sequence length="554" mass="59930">MRQLSSFLFSLFTLVSLKGALASLDAFPKINLEYAVHAATYTNSSPSGLEVATYANIRYAQPPIGNLRFRNAKTPPPHHDGILNGREYPVTDCVSSVPAMVPFPPLNGTHWGQEDCLFLNVLVPEGVKEGDKVPVLHWLHGGAFTFGSKDNKGAFPAGEKDMTYTSPPYMGLFNQINSHDEKFILVASNYRLGVYGWVSSPFEKDLDSNIGLHDSRTSLEWTKKYISRFGGDPDRITAMGESAGATLVTLLLTGDGGAGELPFSQAIISSPTLMPRRNVTARRQSLYDYVLHQANCSSPACLRNLSPASLANVNNHIISDVPTESGGGSFGPGIGLSPVVDGAYIPDTATILFSQGRFHKSVRGVMVANMENEGMGIGSDANMPAAFPNLARKVFTTADNKTLGHIQSLFPYPPSTPQKLGWDWLTSVAYACLAKGTAEAYGERAFRYVMTIPPATHGQDLSYLFYGTEKSPAVANATIARTLEHYVLNFLHHGGRDHGALPGRPGLPDWKSYGKGANTMNISEATFEMVPDPWQVNGVCAELLKVVEDPKNGA</sequence>
<name>A0A4S3JJS4_9EURO</name>
<dbReference type="InterPro" id="IPR019819">
    <property type="entry name" value="Carboxylesterase_B_CS"/>
</dbReference>
<dbReference type="GeneID" id="54326563"/>
<dbReference type="OrthoDB" id="408631at2759"/>
<gene>
    <name evidence="3" type="ORF">ATNIH1004_003861</name>
    <name evidence="4" type="ORF">EYZ11_005668</name>
</gene>
<organism evidence="4 5">
    <name type="scientific">Aspergillus tanneri</name>
    <dbReference type="NCBI Taxonomy" id="1220188"/>
    <lineage>
        <taxon>Eukaryota</taxon>
        <taxon>Fungi</taxon>
        <taxon>Dikarya</taxon>
        <taxon>Ascomycota</taxon>
        <taxon>Pezizomycotina</taxon>
        <taxon>Eurotiomycetes</taxon>
        <taxon>Eurotiomycetidae</taxon>
        <taxon>Eurotiales</taxon>
        <taxon>Aspergillaceae</taxon>
        <taxon>Aspergillus</taxon>
        <taxon>Aspergillus subgen. Circumdati</taxon>
    </lineage>
</organism>
<dbReference type="RefSeq" id="XP_033427339.1">
    <property type="nucleotide sequence ID" value="XM_033568533.1"/>
</dbReference>
<evidence type="ECO:0000313" key="6">
    <source>
        <dbReference type="Proteomes" id="UP000324241"/>
    </source>
</evidence>
<dbReference type="EMBL" id="SOSA01000185">
    <property type="protein sequence ID" value="THC94867.1"/>
    <property type="molecule type" value="Genomic_DNA"/>
</dbReference>
<evidence type="ECO:0000313" key="4">
    <source>
        <dbReference type="EMBL" id="THC94867.1"/>
    </source>
</evidence>
<keyword evidence="5" id="KW-1185">Reference proteome</keyword>
<dbReference type="STRING" id="1220188.A0A4S3JJS4"/>
<dbReference type="Proteomes" id="UP000324241">
    <property type="component" value="Unassembled WGS sequence"/>
</dbReference>
<feature type="chain" id="PRO_5033448440" description="Carboxylesterase type B domain-containing protein" evidence="1">
    <location>
        <begin position="23"/>
        <end position="554"/>
    </location>
</feature>
<dbReference type="AlphaFoldDB" id="A0A4S3JJS4"/>
<dbReference type="Pfam" id="PF00135">
    <property type="entry name" value="COesterase"/>
    <property type="match status" value="1"/>
</dbReference>
<evidence type="ECO:0000313" key="3">
    <source>
        <dbReference type="EMBL" id="KAA8647978.1"/>
    </source>
</evidence>
<dbReference type="PROSITE" id="PS00941">
    <property type="entry name" value="CARBOXYLESTERASE_B_2"/>
    <property type="match status" value="1"/>
</dbReference>
<dbReference type="InterPro" id="IPR050309">
    <property type="entry name" value="Type-B_Carboxylest/Lipase"/>
</dbReference>
<comment type="caution">
    <text evidence="4">The sequence shown here is derived from an EMBL/GenBank/DDBJ whole genome shotgun (WGS) entry which is preliminary data.</text>
</comment>
<feature type="signal peptide" evidence="1">
    <location>
        <begin position="1"/>
        <end position="22"/>
    </location>
</feature>
<reference evidence="3 6" key="2">
    <citation type="submission" date="2019-08" db="EMBL/GenBank/DDBJ databases">
        <title>The genome sequence of a newly discovered highly antifungal drug resistant Aspergillus species, Aspergillus tanneri NIH 1004.</title>
        <authorList>
            <person name="Mounaud S."/>
            <person name="Singh I."/>
            <person name="Joardar V."/>
            <person name="Pakala S."/>
            <person name="Pakala S."/>
            <person name="Venepally P."/>
            <person name="Chung J.K."/>
            <person name="Losada L."/>
            <person name="Nierman W.C."/>
        </authorList>
    </citation>
    <scope>NUCLEOTIDE SEQUENCE [LARGE SCALE GENOMIC DNA]</scope>
    <source>
        <strain evidence="3 6">NIH1004</strain>
    </source>
</reference>
<dbReference type="EMBL" id="QUQM01000003">
    <property type="protein sequence ID" value="KAA8647978.1"/>
    <property type="molecule type" value="Genomic_DNA"/>
</dbReference>
<dbReference type="Gene3D" id="3.40.50.1820">
    <property type="entry name" value="alpha/beta hydrolase"/>
    <property type="match status" value="1"/>
</dbReference>
<evidence type="ECO:0000259" key="2">
    <source>
        <dbReference type="Pfam" id="PF00135"/>
    </source>
</evidence>
<feature type="domain" description="Carboxylesterase type B" evidence="2">
    <location>
        <begin position="47"/>
        <end position="377"/>
    </location>
</feature>
<dbReference type="VEuPathDB" id="FungiDB:EYZ11_005668"/>
<reference evidence="4 5" key="1">
    <citation type="submission" date="2019-03" db="EMBL/GenBank/DDBJ databases">
        <title>The genome sequence of a newly discovered highly antifungal drug resistant Aspergillus species, Aspergillus tanneri NIH 1004.</title>
        <authorList>
            <person name="Mounaud S."/>
            <person name="Singh I."/>
            <person name="Joardar V."/>
            <person name="Pakala S."/>
            <person name="Pakala S."/>
            <person name="Venepally P."/>
            <person name="Hoover J."/>
            <person name="Nierman W."/>
            <person name="Chung J."/>
            <person name="Losada L."/>
        </authorList>
    </citation>
    <scope>NUCLEOTIDE SEQUENCE [LARGE SCALE GENOMIC DNA]</scope>
    <source>
        <strain evidence="4 5">NIH1004</strain>
    </source>
</reference>
<dbReference type="PANTHER" id="PTHR11559">
    <property type="entry name" value="CARBOXYLESTERASE"/>
    <property type="match status" value="1"/>
</dbReference>
<evidence type="ECO:0000256" key="1">
    <source>
        <dbReference type="SAM" id="SignalP"/>
    </source>
</evidence>
<dbReference type="InterPro" id="IPR002018">
    <property type="entry name" value="CarbesteraseB"/>
</dbReference>
<dbReference type="InterPro" id="IPR029058">
    <property type="entry name" value="AB_hydrolase_fold"/>
</dbReference>
<keyword evidence="1" id="KW-0732">Signal</keyword>
<proteinExistence type="predicted"/>
<dbReference type="SUPFAM" id="SSF53474">
    <property type="entry name" value="alpha/beta-Hydrolases"/>
    <property type="match status" value="1"/>
</dbReference>
<dbReference type="Proteomes" id="UP000308092">
    <property type="component" value="Unassembled WGS sequence"/>
</dbReference>